<name>A0A427XVQ5_9TREE</name>
<dbReference type="InterPro" id="IPR006076">
    <property type="entry name" value="FAD-dep_OxRdtase"/>
</dbReference>
<dbReference type="PANTHER" id="PTHR13847">
    <property type="entry name" value="SARCOSINE DEHYDROGENASE-RELATED"/>
    <property type="match status" value="1"/>
</dbReference>
<dbReference type="EMBL" id="RSCD01000026">
    <property type="protein sequence ID" value="RSH82887.1"/>
    <property type="molecule type" value="Genomic_DNA"/>
</dbReference>
<organism evidence="2 3">
    <name type="scientific">Saitozyma podzolica</name>
    <dbReference type="NCBI Taxonomy" id="1890683"/>
    <lineage>
        <taxon>Eukaryota</taxon>
        <taxon>Fungi</taxon>
        <taxon>Dikarya</taxon>
        <taxon>Basidiomycota</taxon>
        <taxon>Agaricomycotina</taxon>
        <taxon>Tremellomycetes</taxon>
        <taxon>Tremellales</taxon>
        <taxon>Trimorphomycetaceae</taxon>
        <taxon>Saitozyma</taxon>
    </lineage>
</organism>
<accession>A0A427XVQ5</accession>
<comment type="caution">
    <text evidence="2">The sequence shown here is derived from an EMBL/GenBank/DDBJ whole genome shotgun (WGS) entry which is preliminary data.</text>
</comment>
<dbReference type="Gene3D" id="3.30.9.10">
    <property type="entry name" value="D-Amino Acid Oxidase, subunit A, domain 2"/>
    <property type="match status" value="1"/>
</dbReference>
<proteinExistence type="predicted"/>
<dbReference type="PANTHER" id="PTHR13847:SF260">
    <property type="entry name" value="FAD DEPENDENT OXIDOREDUCTASE DOMAIN-CONTAINING PROTEIN"/>
    <property type="match status" value="1"/>
</dbReference>
<dbReference type="InterPro" id="IPR036188">
    <property type="entry name" value="FAD/NAD-bd_sf"/>
</dbReference>
<gene>
    <name evidence="2" type="ORF">EHS25_005877</name>
</gene>
<dbReference type="Gene3D" id="3.50.50.60">
    <property type="entry name" value="FAD/NAD(P)-binding domain"/>
    <property type="match status" value="1"/>
</dbReference>
<feature type="domain" description="FAD dependent oxidoreductase" evidence="1">
    <location>
        <begin position="40"/>
        <end position="445"/>
    </location>
</feature>
<dbReference type="Pfam" id="PF01266">
    <property type="entry name" value="DAO"/>
    <property type="match status" value="1"/>
</dbReference>
<dbReference type="STRING" id="1890683.A0A427XVQ5"/>
<keyword evidence="3" id="KW-1185">Reference proteome</keyword>
<dbReference type="Proteomes" id="UP000279259">
    <property type="component" value="Unassembled WGS sequence"/>
</dbReference>
<protein>
    <recommendedName>
        <fullName evidence="1">FAD dependent oxidoreductase domain-containing protein</fullName>
    </recommendedName>
</protein>
<dbReference type="GO" id="GO:0005737">
    <property type="term" value="C:cytoplasm"/>
    <property type="evidence" value="ECO:0007669"/>
    <property type="project" value="TreeGrafter"/>
</dbReference>
<dbReference type="SUPFAM" id="SSF51971">
    <property type="entry name" value="Nucleotide-binding domain"/>
    <property type="match status" value="1"/>
</dbReference>
<dbReference type="OrthoDB" id="429143at2759"/>
<sequence length="490" mass="52654">MSGFLKNHPPSTVSHWIATNRGATSLHNHGREDPMPESADIVIVGAGIAGALLAYHLAHPEDAKSSAFRSKRIVVLEGGEVASSATGRNGGHFAPATFLSYPRLIRPLSDGGAGLSKGQAVDILCQEWDNYVRNRAVIKKHGLESKVDLWEGKAMTVYGSEEELKSATDAYDQWRAAMRDNGIEEDYSDNKFYKDRDEAVKISRVKSAVGCSTRNAGSVHPHKLTTELLKLAMASDHNDVSLFTSAPVLSLSEPSDGDGVELKTSRGNVTAPTVILCTNAHTSHLFPKGHPLNTFIYPIRTQMGLVTPPTTFAGVKSLETSYGFPRGYCATSAGGIVVGVTPNDYIGQGIGSPDDFVCNSDDTALVGKVCTDYLEQFMESTMVGWGEQAIGEGLTRTWTGVMGYTIDRLPLIGPVPGRPGLFLSAGYNGHGMSTTHTCARALARLLETGSWDQDFPEAYMLTPQRLERKLPGGGYVRLITGKVVPPSAKV</sequence>
<reference evidence="2 3" key="1">
    <citation type="submission" date="2018-11" db="EMBL/GenBank/DDBJ databases">
        <title>Genome sequence of Saitozyma podzolica DSM 27192.</title>
        <authorList>
            <person name="Aliyu H."/>
            <person name="Gorte O."/>
            <person name="Ochsenreither K."/>
        </authorList>
    </citation>
    <scope>NUCLEOTIDE SEQUENCE [LARGE SCALE GENOMIC DNA]</scope>
    <source>
        <strain evidence="2 3">DSM 27192</strain>
    </source>
</reference>
<evidence type="ECO:0000313" key="2">
    <source>
        <dbReference type="EMBL" id="RSH82887.1"/>
    </source>
</evidence>
<dbReference type="AlphaFoldDB" id="A0A427XVQ5"/>
<evidence type="ECO:0000313" key="3">
    <source>
        <dbReference type="Proteomes" id="UP000279259"/>
    </source>
</evidence>
<evidence type="ECO:0000259" key="1">
    <source>
        <dbReference type="Pfam" id="PF01266"/>
    </source>
</evidence>